<dbReference type="RefSeq" id="WP_211860550.1">
    <property type="nucleotide sequence ID" value="NZ_JAAEDM010000005.1"/>
</dbReference>
<feature type="domain" description="Glycosyltransferase 2-like" evidence="2">
    <location>
        <begin position="12"/>
        <end position="167"/>
    </location>
</feature>
<gene>
    <name evidence="3" type="ORF">GXW76_03235</name>
</gene>
<reference evidence="3" key="2">
    <citation type="journal article" date="2021" name="Syst. Appl. Microbiol.">
        <title>Roseomonas hellenica sp. nov., isolated from roots of wild-growing Alkanna tinctoria.</title>
        <authorList>
            <person name="Rat A."/>
            <person name="Naranjo H.D."/>
            <person name="Lebbe L."/>
            <person name="Cnockaert M."/>
            <person name="Krigas N."/>
            <person name="Grigoriadou K."/>
            <person name="Maloupa E."/>
            <person name="Willems A."/>
        </authorList>
    </citation>
    <scope>NUCLEOTIDE SEQUENCE</scope>
    <source>
        <strain evidence="3">LMG 31231</strain>
    </source>
</reference>
<dbReference type="Pfam" id="PF00535">
    <property type="entry name" value="Glycos_transf_2"/>
    <property type="match status" value="1"/>
</dbReference>
<dbReference type="InterPro" id="IPR029044">
    <property type="entry name" value="Nucleotide-diphossugar_trans"/>
</dbReference>
<evidence type="ECO:0000256" key="1">
    <source>
        <dbReference type="SAM" id="MobiDB-lite"/>
    </source>
</evidence>
<feature type="region of interest" description="Disordered" evidence="1">
    <location>
        <begin position="311"/>
        <end position="332"/>
    </location>
</feature>
<dbReference type="EMBL" id="JAAEDM010000005">
    <property type="protein sequence ID" value="MBR0670177.1"/>
    <property type="molecule type" value="Genomic_DNA"/>
</dbReference>
<evidence type="ECO:0000313" key="3">
    <source>
        <dbReference type="EMBL" id="MBR0670177.1"/>
    </source>
</evidence>
<dbReference type="Proteomes" id="UP001138751">
    <property type="component" value="Unassembled WGS sequence"/>
</dbReference>
<dbReference type="AlphaFoldDB" id="A0A9X9WSP8"/>
<dbReference type="PANTHER" id="PTHR43685:SF2">
    <property type="entry name" value="GLYCOSYLTRANSFERASE 2-LIKE DOMAIN-CONTAINING PROTEIN"/>
    <property type="match status" value="1"/>
</dbReference>
<proteinExistence type="predicted"/>
<sequence length="342" mass="37778">MATAHEETVAAIVPAFNAERTIDETLRSIRSQTHRDLEIVVVDDGSRDRTAEIVLAHAAADPRLRLVRQANGGVAAARNRGIAESAAPYIAPIDADDLWEPTKIARQLALFREGGERVGLVYTWSALIDQESRVVGFGDRPRDEGEVLSRMCRGNVVGNGSAALMLRSAVLEAGGYDETLRARRAQGCEDLLLYCRIAARHHVAVLPEPLTGYRQGSATMSRDALQMFRSWQIVAANLREMFPTERANIDHGELHAARWLLSRALHAWKFGEAWIIAWALLRMGECGSVSHIISECRSVAGDMLRRRHASLTQRMPGREPPRQSPAPPRFPIGCVEEAFPAP</sequence>
<accession>A0A9X9WSP8</accession>
<reference evidence="3" key="1">
    <citation type="submission" date="2020-01" db="EMBL/GenBank/DDBJ databases">
        <authorList>
            <person name="Rat A."/>
        </authorList>
    </citation>
    <scope>NUCLEOTIDE SEQUENCE</scope>
    <source>
        <strain evidence="3">LMG 31231</strain>
    </source>
</reference>
<comment type="caution">
    <text evidence="3">The sequence shown here is derived from an EMBL/GenBank/DDBJ whole genome shotgun (WGS) entry which is preliminary data.</text>
</comment>
<evidence type="ECO:0000313" key="4">
    <source>
        <dbReference type="Proteomes" id="UP001138751"/>
    </source>
</evidence>
<dbReference type="Gene3D" id="3.90.550.10">
    <property type="entry name" value="Spore Coat Polysaccharide Biosynthesis Protein SpsA, Chain A"/>
    <property type="match status" value="1"/>
</dbReference>
<dbReference type="PANTHER" id="PTHR43685">
    <property type="entry name" value="GLYCOSYLTRANSFERASE"/>
    <property type="match status" value="1"/>
</dbReference>
<keyword evidence="4" id="KW-1185">Reference proteome</keyword>
<evidence type="ECO:0000259" key="2">
    <source>
        <dbReference type="Pfam" id="PF00535"/>
    </source>
</evidence>
<dbReference type="CDD" id="cd00761">
    <property type="entry name" value="Glyco_tranf_GTA_type"/>
    <property type="match status" value="1"/>
</dbReference>
<name>A0A9X9WSP8_9PROT</name>
<organism evidence="3 4">
    <name type="scientific">Neoroseomonas soli</name>
    <dbReference type="NCBI Taxonomy" id="1081025"/>
    <lineage>
        <taxon>Bacteria</taxon>
        <taxon>Pseudomonadati</taxon>
        <taxon>Pseudomonadota</taxon>
        <taxon>Alphaproteobacteria</taxon>
        <taxon>Acetobacterales</taxon>
        <taxon>Acetobacteraceae</taxon>
        <taxon>Neoroseomonas</taxon>
    </lineage>
</organism>
<dbReference type="InterPro" id="IPR001173">
    <property type="entry name" value="Glyco_trans_2-like"/>
</dbReference>
<dbReference type="InterPro" id="IPR050834">
    <property type="entry name" value="Glycosyltransf_2"/>
</dbReference>
<protein>
    <submittedName>
        <fullName evidence="3">Glycosyltransferase family 2 protein</fullName>
    </submittedName>
</protein>
<dbReference type="SUPFAM" id="SSF53448">
    <property type="entry name" value="Nucleotide-diphospho-sugar transferases"/>
    <property type="match status" value="1"/>
</dbReference>